<evidence type="ECO:0000256" key="2">
    <source>
        <dbReference type="ARBA" id="ARBA00022490"/>
    </source>
</evidence>
<dbReference type="InterPro" id="IPR005631">
    <property type="entry name" value="SDH"/>
</dbReference>
<dbReference type="GO" id="GO:0005737">
    <property type="term" value="C:cytoplasm"/>
    <property type="evidence" value="ECO:0007669"/>
    <property type="project" value="UniProtKB-SubCell"/>
</dbReference>
<dbReference type="AlphaFoldDB" id="A0A3B0VS05"/>
<dbReference type="Pfam" id="PF03937">
    <property type="entry name" value="Sdh5"/>
    <property type="match status" value="1"/>
</dbReference>
<dbReference type="GO" id="GO:0006105">
    <property type="term" value="P:succinate metabolic process"/>
    <property type="evidence" value="ECO:0007669"/>
    <property type="project" value="TreeGrafter"/>
</dbReference>
<proteinExistence type="predicted"/>
<accession>A0A3B0VS05</accession>
<dbReference type="InterPro" id="IPR050531">
    <property type="entry name" value="SdhE_FAD_assembly_factor"/>
</dbReference>
<gene>
    <name evidence="4" type="ORF">MNBD_GAMMA02-161</name>
</gene>
<comment type="subcellular location">
    <subcellularLocation>
        <location evidence="1">Cytoplasm</location>
    </subcellularLocation>
</comment>
<evidence type="ECO:0000313" key="4">
    <source>
        <dbReference type="EMBL" id="VAW46425.1"/>
    </source>
</evidence>
<reference evidence="4" key="1">
    <citation type="submission" date="2018-06" db="EMBL/GenBank/DDBJ databases">
        <authorList>
            <person name="Zhirakovskaya E."/>
        </authorList>
    </citation>
    <scope>NUCLEOTIDE SEQUENCE</scope>
</reference>
<evidence type="ECO:0000256" key="1">
    <source>
        <dbReference type="ARBA" id="ARBA00004496"/>
    </source>
</evidence>
<organism evidence="4">
    <name type="scientific">hydrothermal vent metagenome</name>
    <dbReference type="NCBI Taxonomy" id="652676"/>
    <lineage>
        <taxon>unclassified sequences</taxon>
        <taxon>metagenomes</taxon>
        <taxon>ecological metagenomes</taxon>
    </lineage>
</organism>
<evidence type="ECO:0000256" key="3">
    <source>
        <dbReference type="ARBA" id="ARBA00023186"/>
    </source>
</evidence>
<keyword evidence="3" id="KW-0143">Chaperone</keyword>
<dbReference type="InterPro" id="IPR036714">
    <property type="entry name" value="SDH_sf"/>
</dbReference>
<dbReference type="SUPFAM" id="SSF109910">
    <property type="entry name" value="YgfY-like"/>
    <property type="match status" value="1"/>
</dbReference>
<dbReference type="EMBL" id="UOFA01000279">
    <property type="protein sequence ID" value="VAW46425.1"/>
    <property type="molecule type" value="Genomic_DNA"/>
</dbReference>
<dbReference type="Gene3D" id="1.10.150.250">
    <property type="entry name" value="Flavinator of succinate dehydrogenase"/>
    <property type="match status" value="1"/>
</dbReference>
<name>A0A3B0VS05_9ZZZZ</name>
<dbReference type="PANTHER" id="PTHR39585">
    <property type="entry name" value="FAD ASSEMBLY FACTOR SDHE"/>
    <property type="match status" value="1"/>
</dbReference>
<keyword evidence="2" id="KW-0963">Cytoplasm</keyword>
<sequence length="87" mass="10152">MNSGTAVTLTEGYFRWRCRRGMKELDFILNRYLDAQCVQMTDETKLLFDDMLAEEDMLLWYWLSGKSQPADSSLRFRTLVEQICAAG</sequence>
<dbReference type="PANTHER" id="PTHR39585:SF1">
    <property type="entry name" value="FAD ASSEMBLY FACTOR SDHE"/>
    <property type="match status" value="1"/>
</dbReference>
<protein>
    <submittedName>
        <fullName evidence="4">Succinate dehydrogenase flavin-adding protein, antitoxin of CptAB toxin-antitoxin</fullName>
    </submittedName>
</protein>